<name>A0A3N0ASZ6_9ACTN</name>
<dbReference type="InterPro" id="IPR032334">
    <property type="entry name" value="GramPos_pilinBB"/>
</dbReference>
<comment type="caution">
    <text evidence="5">The sequence shown here is derived from an EMBL/GenBank/DDBJ whole genome shotgun (WGS) entry which is preliminary data.</text>
</comment>
<feature type="domain" description="SpaA-like prealbumin fold" evidence="4">
    <location>
        <begin position="373"/>
        <end position="468"/>
    </location>
</feature>
<dbReference type="InterPro" id="IPR041033">
    <property type="entry name" value="SpaA_PFL_dom_1"/>
</dbReference>
<keyword evidence="1" id="KW-0812">Transmembrane</keyword>
<accession>A0A3N0ASZ6</accession>
<dbReference type="InterPro" id="IPR048052">
    <property type="entry name" value="FM1-like"/>
</dbReference>
<evidence type="ECO:0000259" key="4">
    <source>
        <dbReference type="Pfam" id="PF17802"/>
    </source>
</evidence>
<dbReference type="GO" id="GO:0005975">
    <property type="term" value="P:carbohydrate metabolic process"/>
    <property type="evidence" value="ECO:0007669"/>
    <property type="project" value="UniProtKB-ARBA"/>
</dbReference>
<keyword evidence="1" id="KW-0472">Membrane</keyword>
<feature type="domain" description="Gram-positive pilin backbone subunit 2 Cna-B-like" evidence="3">
    <location>
        <begin position="235"/>
        <end position="353"/>
    </location>
</feature>
<feature type="transmembrane region" description="Helical" evidence="1">
    <location>
        <begin position="502"/>
        <end position="525"/>
    </location>
</feature>
<sequence>MNRQSSIPIPHSPCSTATHCPRSALIALLLTFASTLALAAALLAARPAWADPATGSISIAGVEDSVEITAYHAIEVNYDENTLAPDDPMFTWVPQIQTWVRQSFPSYIDDDGNVTEAFDIGISDSGELVDRRPASEASSFYGALASALSSGDATLDAAGQCTGNGAIDGLPLGGYVVLIDNGMSVYRPSAVNIVPVWSEDENAWTAPEPASITVKASEVPIVKTVENEEAGAAAIGDTLTFDITAAVPVYPDSAQATTYAISDTLPAGLTLKQETLKVFGVSGQEETALEEGTHFSLDGDAHPGATFCMNFDYESISSFESIHVTYEAELNGEATVGPDANVNTAYVGYANDPYEESSYTESPDDAKVITYGIEILKVGDGETPLGGAEFNISRSADGSDPLTFVKETSGVYHLASQGEDGSTTVVVAEDGSLKLEGLEIGEYYLIETKAPDGYLRLAAPLKATIADEDGDGAPDGASKTPGYVFLQVQNTHGFTLPVTGGMGAAIIVVAGLALAGSGAVAWVAARQRSKNENR</sequence>
<proteinExistence type="predicted"/>
<feature type="chain" id="PRO_5038764815" evidence="2">
    <location>
        <begin position="40"/>
        <end position="534"/>
    </location>
</feature>
<reference evidence="6" key="1">
    <citation type="submission" date="2018-05" db="EMBL/GenBank/DDBJ databases">
        <title>Genome Sequencing of selected type strains of the family Eggerthellaceae.</title>
        <authorList>
            <person name="Danylec N."/>
            <person name="Stoll D.A."/>
            <person name="Doetsch A."/>
            <person name="Huch M."/>
        </authorList>
    </citation>
    <scope>NUCLEOTIDE SEQUENCE [LARGE SCALE GENOMIC DNA]</scope>
    <source>
        <strain evidence="6">DSM 24851</strain>
    </source>
</reference>
<dbReference type="Gene3D" id="2.60.40.740">
    <property type="match status" value="1"/>
</dbReference>
<dbReference type="NCBIfam" id="TIGR04226">
    <property type="entry name" value="RrgB_K2N_iso_D2"/>
    <property type="match status" value="1"/>
</dbReference>
<dbReference type="Pfam" id="PF16569">
    <property type="entry name" value="GramPos_pilinBB"/>
    <property type="match status" value="1"/>
</dbReference>
<keyword evidence="6" id="KW-1185">Reference proteome</keyword>
<dbReference type="AlphaFoldDB" id="A0A3N0ASZ6"/>
<protein>
    <submittedName>
        <fullName evidence="5">Uncharacterized protein</fullName>
    </submittedName>
</protein>
<dbReference type="InterPro" id="IPR013783">
    <property type="entry name" value="Ig-like_fold"/>
</dbReference>
<gene>
    <name evidence="5" type="ORF">DMP06_09970</name>
</gene>
<evidence type="ECO:0000256" key="1">
    <source>
        <dbReference type="SAM" id="Phobius"/>
    </source>
</evidence>
<keyword evidence="1" id="KW-1133">Transmembrane helix</keyword>
<dbReference type="NCBIfam" id="NF033902">
    <property type="entry name" value="iso_D2_wall_anc"/>
    <property type="match status" value="1"/>
</dbReference>
<dbReference type="EMBL" id="QIBX01000021">
    <property type="protein sequence ID" value="RNL38007.1"/>
    <property type="molecule type" value="Genomic_DNA"/>
</dbReference>
<evidence type="ECO:0000259" key="3">
    <source>
        <dbReference type="Pfam" id="PF16569"/>
    </source>
</evidence>
<dbReference type="Pfam" id="PF17802">
    <property type="entry name" value="SpaA"/>
    <property type="match status" value="1"/>
</dbReference>
<evidence type="ECO:0000313" key="5">
    <source>
        <dbReference type="EMBL" id="RNL38007.1"/>
    </source>
</evidence>
<dbReference type="Proteomes" id="UP000269591">
    <property type="component" value="Unassembled WGS sequence"/>
</dbReference>
<evidence type="ECO:0000313" key="6">
    <source>
        <dbReference type="Proteomes" id="UP000269591"/>
    </source>
</evidence>
<evidence type="ECO:0000256" key="2">
    <source>
        <dbReference type="SAM" id="SignalP"/>
    </source>
</evidence>
<keyword evidence="2" id="KW-0732">Signal</keyword>
<dbReference type="Gene3D" id="2.60.40.10">
    <property type="entry name" value="Immunoglobulins"/>
    <property type="match status" value="1"/>
</dbReference>
<feature type="signal peptide" evidence="2">
    <location>
        <begin position="1"/>
        <end position="39"/>
    </location>
</feature>
<dbReference type="InterPro" id="IPR026466">
    <property type="entry name" value="Fim_isopep_form_D2_dom"/>
</dbReference>
<organism evidence="5 6">
    <name type="scientific">Slackia equolifaciens</name>
    <dbReference type="NCBI Taxonomy" id="498718"/>
    <lineage>
        <taxon>Bacteria</taxon>
        <taxon>Bacillati</taxon>
        <taxon>Actinomycetota</taxon>
        <taxon>Coriobacteriia</taxon>
        <taxon>Eggerthellales</taxon>
        <taxon>Eggerthellaceae</taxon>
        <taxon>Slackia</taxon>
    </lineage>
</organism>